<evidence type="ECO:0000259" key="1">
    <source>
        <dbReference type="PROSITE" id="PS51750"/>
    </source>
</evidence>
<sequence length="258" mass="28708">MNNLSRFNFNFNFNSTEIRVTFENNQFWWVATDVCSALEILNPSDALKRLDEDEKGIFLIYTPGGEQEMLCVNESGLYSLILGSRKKQAKVFKRWVTGEVLPSIRQTGSYNLKPVELPSPQLISDALVAVFKPTNVDPKLISGIIANNIAKTYPALALAMEDAKKNLAVEVTEQLLTPTEIGLILEEKTGQKHSGIKVNKLLAEKGLQHPNPDGKEPAWLPLGSGMEFSKLLLSAQKGPKDATRQHLKWYPSVVDLLC</sequence>
<gene>
    <name evidence="2" type="ORF">PA905_33860</name>
</gene>
<dbReference type="PROSITE" id="PS51750">
    <property type="entry name" value="BRO_N"/>
    <property type="match status" value="1"/>
</dbReference>
<proteinExistence type="predicted"/>
<feature type="domain" description="Bro-N" evidence="1">
    <location>
        <begin position="1"/>
        <end position="108"/>
    </location>
</feature>
<protein>
    <submittedName>
        <fullName evidence="2">Prophage antirepressor</fullName>
    </submittedName>
</protein>
<dbReference type="RefSeq" id="WP_201799670.1">
    <property type="nucleotide sequence ID" value="NZ_BJCD01000053.1"/>
</dbReference>
<dbReference type="InterPro" id="IPR003497">
    <property type="entry name" value="BRO_N_domain"/>
</dbReference>
<dbReference type="Pfam" id="PF02498">
    <property type="entry name" value="Bro-N"/>
    <property type="match status" value="1"/>
</dbReference>
<comment type="caution">
    <text evidence="2">The sequence shown here is derived from an EMBL/GenBank/DDBJ whole genome shotgun (WGS) entry which is preliminary data.</text>
</comment>
<organism evidence="2 3">
    <name type="scientific">Planktothrix agardhii CCAP 1459/11A</name>
    <dbReference type="NCBI Taxonomy" id="282420"/>
    <lineage>
        <taxon>Bacteria</taxon>
        <taxon>Bacillati</taxon>
        <taxon>Cyanobacteriota</taxon>
        <taxon>Cyanophyceae</taxon>
        <taxon>Oscillatoriophycideae</taxon>
        <taxon>Oscillatoriales</taxon>
        <taxon>Microcoleaceae</taxon>
        <taxon>Planktothrix</taxon>
    </lineage>
</organism>
<reference evidence="3" key="1">
    <citation type="submission" date="2019-02" db="EMBL/GenBank/DDBJ databases">
        <title>Draft genome sequence of Planktothrix agardhii NIES-905.</title>
        <authorList>
            <person name="Yamaguchi H."/>
            <person name="Suzuki S."/>
            <person name="Kawachi M."/>
        </authorList>
    </citation>
    <scope>NUCLEOTIDE SEQUENCE [LARGE SCALE GENOMIC DNA]</scope>
    <source>
        <strain evidence="3">CCAP 1459/11A</strain>
    </source>
</reference>
<dbReference type="PANTHER" id="PTHR36180">
    <property type="entry name" value="DNA-BINDING PROTEIN-RELATED-RELATED"/>
    <property type="match status" value="1"/>
</dbReference>
<dbReference type="PANTHER" id="PTHR36180:SF2">
    <property type="entry name" value="BRO FAMILY PROTEIN"/>
    <property type="match status" value="1"/>
</dbReference>
<dbReference type="EMBL" id="BJCD01000053">
    <property type="protein sequence ID" value="GDZ95147.1"/>
    <property type="molecule type" value="Genomic_DNA"/>
</dbReference>
<name>A0A4P6A266_PLAAG</name>
<evidence type="ECO:0000313" key="3">
    <source>
        <dbReference type="Proteomes" id="UP000299794"/>
    </source>
</evidence>
<dbReference type="AlphaFoldDB" id="A0A4P6A266"/>
<dbReference type="SMART" id="SM01040">
    <property type="entry name" value="Bro-N"/>
    <property type="match status" value="1"/>
</dbReference>
<evidence type="ECO:0000313" key="2">
    <source>
        <dbReference type="EMBL" id="GDZ95147.1"/>
    </source>
</evidence>
<accession>A0A4P6A266</accession>
<dbReference type="Proteomes" id="UP000299794">
    <property type="component" value="Unassembled WGS sequence"/>
</dbReference>